<evidence type="ECO:0008006" key="2">
    <source>
        <dbReference type="Google" id="ProtNLM"/>
    </source>
</evidence>
<protein>
    <recommendedName>
        <fullName evidence="2">Prolyl 4-hydroxylase alpha subunit Fe(2+) 2OG dioxygenase domain-containing protein</fullName>
    </recommendedName>
</protein>
<name>A0A6C0ES20_9ZZZZ</name>
<sequence length="175" mass="21558">MQNFLYKKETFIYEKKNSITTELCKDIIELFEKENVNNNYYYNIDCKPSFHKIKNHLTQQLTKNLTEYERNINKIKNYTILHFINKNFLFYIEKNKPKNIFNYTNRNTIGFTNIKMLMYIWFLNDYDGEISFWNEYKIIPKAGKFLLFPLSWCFPYQELINLQHDKYIIYGYIYA</sequence>
<reference evidence="1" key="1">
    <citation type="journal article" date="2020" name="Nature">
        <title>Giant virus diversity and host interactions through global metagenomics.</title>
        <authorList>
            <person name="Schulz F."/>
            <person name="Roux S."/>
            <person name="Paez-Espino D."/>
            <person name="Jungbluth S."/>
            <person name="Walsh D.A."/>
            <person name="Denef V.J."/>
            <person name="McMahon K.D."/>
            <person name="Konstantinidis K.T."/>
            <person name="Eloe-Fadrosh E.A."/>
            <person name="Kyrpides N.C."/>
            <person name="Woyke T."/>
        </authorList>
    </citation>
    <scope>NUCLEOTIDE SEQUENCE</scope>
    <source>
        <strain evidence="1">GVMAG-M-3300009155-48</strain>
    </source>
</reference>
<proteinExistence type="predicted"/>
<organism evidence="1">
    <name type="scientific">viral metagenome</name>
    <dbReference type="NCBI Taxonomy" id="1070528"/>
    <lineage>
        <taxon>unclassified sequences</taxon>
        <taxon>metagenomes</taxon>
        <taxon>organismal metagenomes</taxon>
    </lineage>
</organism>
<accession>A0A6C0ES20</accession>
<evidence type="ECO:0000313" key="1">
    <source>
        <dbReference type="EMBL" id="QHT31788.1"/>
    </source>
</evidence>
<dbReference type="Gene3D" id="2.60.120.620">
    <property type="entry name" value="q2cbj1_9rhob like domain"/>
    <property type="match status" value="1"/>
</dbReference>
<dbReference type="EMBL" id="MN738925">
    <property type="protein sequence ID" value="QHT31788.1"/>
    <property type="molecule type" value="Genomic_DNA"/>
</dbReference>
<dbReference type="AlphaFoldDB" id="A0A6C0ES20"/>